<dbReference type="InterPro" id="IPR001509">
    <property type="entry name" value="Epimerase_deHydtase"/>
</dbReference>
<evidence type="ECO:0000259" key="1">
    <source>
        <dbReference type="Pfam" id="PF01370"/>
    </source>
</evidence>
<reference evidence="2" key="1">
    <citation type="journal article" date="2014" name="Front. Microbiol.">
        <title>High frequency of phylogenetically diverse reductive dehalogenase-homologous genes in deep subseafloor sedimentary metagenomes.</title>
        <authorList>
            <person name="Kawai M."/>
            <person name="Futagami T."/>
            <person name="Toyoda A."/>
            <person name="Takaki Y."/>
            <person name="Nishi S."/>
            <person name="Hori S."/>
            <person name="Arai W."/>
            <person name="Tsubouchi T."/>
            <person name="Morono Y."/>
            <person name="Uchiyama I."/>
            <person name="Ito T."/>
            <person name="Fujiyama A."/>
            <person name="Inagaki F."/>
            <person name="Takami H."/>
        </authorList>
    </citation>
    <scope>NUCLEOTIDE SEQUENCE</scope>
    <source>
        <strain evidence="2">Expedition CK06-06</strain>
    </source>
</reference>
<evidence type="ECO:0000313" key="2">
    <source>
        <dbReference type="EMBL" id="GAF67794.1"/>
    </source>
</evidence>
<dbReference type="AlphaFoldDB" id="X0RFW0"/>
<name>X0RFW0_9ZZZZ</name>
<feature type="domain" description="NAD-dependent epimerase/dehydratase" evidence="1">
    <location>
        <begin position="43"/>
        <end position="184"/>
    </location>
</feature>
<feature type="non-terminal residue" evidence="2">
    <location>
        <position position="1"/>
    </location>
</feature>
<comment type="caution">
    <text evidence="2">The sequence shown here is derived from an EMBL/GenBank/DDBJ whole genome shotgun (WGS) entry which is preliminary data.</text>
</comment>
<proteinExistence type="predicted"/>
<organism evidence="2">
    <name type="scientific">marine sediment metagenome</name>
    <dbReference type="NCBI Taxonomy" id="412755"/>
    <lineage>
        <taxon>unclassified sequences</taxon>
        <taxon>metagenomes</taxon>
        <taxon>ecological metagenomes</taxon>
    </lineage>
</organism>
<dbReference type="EMBL" id="BARS01008889">
    <property type="protein sequence ID" value="GAF67794.1"/>
    <property type="molecule type" value="Genomic_DNA"/>
</dbReference>
<protein>
    <recommendedName>
        <fullName evidence="1">NAD-dependent epimerase/dehydratase domain-containing protein</fullName>
    </recommendedName>
</protein>
<gene>
    <name evidence="2" type="ORF">S01H1_16846</name>
</gene>
<dbReference type="SUPFAM" id="SSF51735">
    <property type="entry name" value="NAD(P)-binding Rossmann-fold domains"/>
    <property type="match status" value="1"/>
</dbReference>
<sequence length="271" mass="29833">RRPRPPGKAWEQVKLVKLSADKPIAALAELSCDALIDIVQADATALYEALRGKSRHFIWCGSVWMLGPPTTVPAPEVRVGPALSEPYERRMDELCELQRRCRRDGVAFTAILPPNICGPGKVPLEMRGGRDVEAHSAMARGEPVKLFRGCNALIGPCDAQDVAEGFALALEKPGPAAGAFFNVGSAYSLTAVQMVQLFSEIYGVAIPIEWVSYEEFATRVMPDRGARTHFLFHMCPDISKARRELAYEPRHTPEQSMARAVEWMKAQGLMG</sequence>
<dbReference type="Gene3D" id="3.40.50.720">
    <property type="entry name" value="NAD(P)-binding Rossmann-like Domain"/>
    <property type="match status" value="1"/>
</dbReference>
<dbReference type="Pfam" id="PF01370">
    <property type="entry name" value="Epimerase"/>
    <property type="match status" value="1"/>
</dbReference>
<accession>X0RFW0</accession>
<dbReference type="InterPro" id="IPR036291">
    <property type="entry name" value="NAD(P)-bd_dom_sf"/>
</dbReference>